<dbReference type="Proteomes" id="UP000799777">
    <property type="component" value="Unassembled WGS sequence"/>
</dbReference>
<gene>
    <name evidence="1" type="ORF">EK21DRAFT_95134</name>
</gene>
<reference evidence="1" key="1">
    <citation type="journal article" date="2020" name="Stud. Mycol.">
        <title>101 Dothideomycetes genomes: a test case for predicting lifestyles and emergence of pathogens.</title>
        <authorList>
            <person name="Haridas S."/>
            <person name="Albert R."/>
            <person name="Binder M."/>
            <person name="Bloem J."/>
            <person name="Labutti K."/>
            <person name="Salamov A."/>
            <person name="Andreopoulos B."/>
            <person name="Baker S."/>
            <person name="Barry K."/>
            <person name="Bills G."/>
            <person name="Bluhm B."/>
            <person name="Cannon C."/>
            <person name="Castanera R."/>
            <person name="Culley D."/>
            <person name="Daum C."/>
            <person name="Ezra D."/>
            <person name="Gonzalez J."/>
            <person name="Henrissat B."/>
            <person name="Kuo A."/>
            <person name="Liang C."/>
            <person name="Lipzen A."/>
            <person name="Lutzoni F."/>
            <person name="Magnuson J."/>
            <person name="Mondo S."/>
            <person name="Nolan M."/>
            <person name="Ohm R."/>
            <person name="Pangilinan J."/>
            <person name="Park H.-J."/>
            <person name="Ramirez L."/>
            <person name="Alfaro M."/>
            <person name="Sun H."/>
            <person name="Tritt A."/>
            <person name="Yoshinaga Y."/>
            <person name="Zwiers L.-H."/>
            <person name="Turgeon B."/>
            <person name="Goodwin S."/>
            <person name="Spatafora J."/>
            <person name="Crous P."/>
            <person name="Grigoriev I."/>
        </authorList>
    </citation>
    <scope>NUCLEOTIDE SEQUENCE</scope>
    <source>
        <strain evidence="1">CBS 110217</strain>
    </source>
</reference>
<dbReference type="AlphaFoldDB" id="A0A9P4GUK3"/>
<name>A0A9P4GUK3_9PLEO</name>
<accession>A0A9P4GUK3</accession>
<dbReference type="EMBL" id="ML978373">
    <property type="protein sequence ID" value="KAF2023173.1"/>
    <property type="molecule type" value="Genomic_DNA"/>
</dbReference>
<comment type="caution">
    <text evidence="1">The sequence shown here is derived from an EMBL/GenBank/DDBJ whole genome shotgun (WGS) entry which is preliminary data.</text>
</comment>
<proteinExistence type="predicted"/>
<evidence type="ECO:0000313" key="2">
    <source>
        <dbReference type="Proteomes" id="UP000799777"/>
    </source>
</evidence>
<sequence length="217" mass="25272">MATTDSTCLSRETFRPYIDENGMRWDIMGWYQSSSSTMYLVKYSKPDISGRWTHSLVQEKHMPDKLLLEFQPSTANYLNHTDNQRGCALTFQDIMQVLDMAWCRDWPPPTGIEAPARTKFFDNFFVQLQWKEDNGSTRITWEIAETLMDVMDKDHCMSLLAQWACVIDQCRETILWLLGVRVCMKITFGSVQQKPSPHHAYSFHQIMNPEPLVPLHG</sequence>
<evidence type="ECO:0000313" key="1">
    <source>
        <dbReference type="EMBL" id="KAF2023173.1"/>
    </source>
</evidence>
<dbReference type="OrthoDB" id="3786465at2759"/>
<organism evidence="1 2">
    <name type="scientific">Setomelanomma holmii</name>
    <dbReference type="NCBI Taxonomy" id="210430"/>
    <lineage>
        <taxon>Eukaryota</taxon>
        <taxon>Fungi</taxon>
        <taxon>Dikarya</taxon>
        <taxon>Ascomycota</taxon>
        <taxon>Pezizomycotina</taxon>
        <taxon>Dothideomycetes</taxon>
        <taxon>Pleosporomycetidae</taxon>
        <taxon>Pleosporales</taxon>
        <taxon>Pleosporineae</taxon>
        <taxon>Phaeosphaeriaceae</taxon>
        <taxon>Setomelanomma</taxon>
    </lineage>
</organism>
<keyword evidence="2" id="KW-1185">Reference proteome</keyword>
<protein>
    <submittedName>
        <fullName evidence="1">Uncharacterized protein</fullName>
    </submittedName>
</protein>